<accession>W9H5Q9</accession>
<sequence length="445" mass="47845">MRVVMMGALIATLSIGATAAPASAQSPAKPPTVTVTTYTSADSILNLRKVSFEGGKTLDLSVGIGSGAFRAKGDPDNVFLTISDRGPNFTCGDAEDIIGVKGDKICGDIKRGRIYPVPEYNPSIYRVQVLENGTFRVLDSISLKDSHGNPVDGLLNPLTVASTEQPLDAQGRKLDRNPNSVDAEGIVRLSDGGYWIGDENGPSILHAAPDGRILVRHVPAGTEKDYAKAVYKVEGTLPALLATRALNRGIESMALSDDERFLWFVLQNPLANPDNDTYVAANAARLFKFDREAGEIAGEYVYLMEPTTAYRGEEKKKQNTVRISELTYLSGDTLLILERTEQTTKIFRIDLAGATDIAGGQWDDAATKPSLEQVKLDEAGVKPVAKTLVLDTADHPEIPVKVEGMARFGDGALMLINDDDFGIDGKRTTIVKVTGLALEAPNRGN</sequence>
<dbReference type="PATRIC" id="fig|1385369.3.peg.1553"/>
<gene>
    <name evidence="3" type="ORF">N825_28075</name>
</gene>
<evidence type="ECO:0000259" key="2">
    <source>
        <dbReference type="Pfam" id="PF13449"/>
    </source>
</evidence>
<dbReference type="RefSeq" id="WP_037449188.1">
    <property type="nucleotide sequence ID" value="NZ_AVFL01000004.1"/>
</dbReference>
<dbReference type="Proteomes" id="UP000019486">
    <property type="component" value="Unassembled WGS sequence"/>
</dbReference>
<keyword evidence="4" id="KW-1185">Reference proteome</keyword>
<organism evidence="3 4">
    <name type="scientific">Skermanella stibiiresistens SB22</name>
    <dbReference type="NCBI Taxonomy" id="1385369"/>
    <lineage>
        <taxon>Bacteria</taxon>
        <taxon>Pseudomonadati</taxon>
        <taxon>Pseudomonadota</taxon>
        <taxon>Alphaproteobacteria</taxon>
        <taxon>Rhodospirillales</taxon>
        <taxon>Azospirillaceae</taxon>
        <taxon>Skermanella</taxon>
    </lineage>
</organism>
<protein>
    <recommendedName>
        <fullName evidence="2">Phytase-like domain-containing protein</fullName>
    </recommendedName>
</protein>
<dbReference type="EMBL" id="AVFL01000004">
    <property type="protein sequence ID" value="EWY41384.1"/>
    <property type="molecule type" value="Genomic_DNA"/>
</dbReference>
<dbReference type="PANTHER" id="PTHR37957">
    <property type="entry name" value="BLR7070 PROTEIN"/>
    <property type="match status" value="1"/>
</dbReference>
<feature type="chain" id="PRO_5004920803" description="Phytase-like domain-containing protein" evidence="1">
    <location>
        <begin position="20"/>
        <end position="445"/>
    </location>
</feature>
<dbReference type="PANTHER" id="PTHR37957:SF1">
    <property type="entry name" value="PHYTASE-LIKE DOMAIN-CONTAINING PROTEIN"/>
    <property type="match status" value="1"/>
</dbReference>
<feature type="signal peptide" evidence="1">
    <location>
        <begin position="1"/>
        <end position="19"/>
    </location>
</feature>
<evidence type="ECO:0000313" key="4">
    <source>
        <dbReference type="Proteomes" id="UP000019486"/>
    </source>
</evidence>
<proteinExistence type="predicted"/>
<comment type="caution">
    <text evidence="3">The sequence shown here is derived from an EMBL/GenBank/DDBJ whole genome shotgun (WGS) entry which is preliminary data.</text>
</comment>
<dbReference type="Pfam" id="PF13449">
    <property type="entry name" value="Phytase-like"/>
    <property type="match status" value="1"/>
</dbReference>
<dbReference type="STRING" id="1385369.N825_28075"/>
<dbReference type="InterPro" id="IPR027372">
    <property type="entry name" value="Phytase-like_dom"/>
</dbReference>
<evidence type="ECO:0000313" key="3">
    <source>
        <dbReference type="EMBL" id="EWY41384.1"/>
    </source>
</evidence>
<keyword evidence="1" id="KW-0732">Signal</keyword>
<dbReference type="AlphaFoldDB" id="W9H5Q9"/>
<reference evidence="3 4" key="1">
    <citation type="submission" date="2013-08" db="EMBL/GenBank/DDBJ databases">
        <title>The genome sequence of Skermanella stibiiresistens.</title>
        <authorList>
            <person name="Zhu W."/>
            <person name="Wang G."/>
        </authorList>
    </citation>
    <scope>NUCLEOTIDE SEQUENCE [LARGE SCALE GENOMIC DNA]</scope>
    <source>
        <strain evidence="3 4">SB22</strain>
    </source>
</reference>
<name>W9H5Q9_9PROT</name>
<feature type="domain" description="Phytase-like" evidence="2">
    <location>
        <begin position="75"/>
        <end position="421"/>
    </location>
</feature>
<evidence type="ECO:0000256" key="1">
    <source>
        <dbReference type="SAM" id="SignalP"/>
    </source>
</evidence>